<gene>
    <name evidence="2" type="primary">ycf89</name>
</gene>
<dbReference type="RefSeq" id="YP_009029229.1">
    <property type="nucleotide sequence ID" value="NC_024083.1"/>
</dbReference>
<organism evidence="2">
    <name type="scientific">Didymosphenia geminata</name>
    <name type="common">rock snot</name>
    <dbReference type="NCBI Taxonomy" id="1115533"/>
    <lineage>
        <taxon>Eukaryota</taxon>
        <taxon>Sar</taxon>
        <taxon>Stramenopiles</taxon>
        <taxon>Ochrophyta</taxon>
        <taxon>Bacillariophyta</taxon>
        <taxon>Bacillariophyceae</taxon>
        <taxon>Bacillariophycidae</taxon>
        <taxon>Cymbellales</taxon>
        <taxon>Gomphonemataceae</taxon>
        <taxon>Didymosphenia</taxon>
    </lineage>
</organism>
<keyword evidence="1" id="KW-0812">Transmembrane</keyword>
<evidence type="ECO:0000313" key="2">
    <source>
        <dbReference type="EMBL" id="AGH28760.1"/>
    </source>
</evidence>
<proteinExistence type="predicted"/>
<keyword evidence="2" id="KW-0934">Plastid</keyword>
<keyword evidence="2" id="KW-0150">Chloroplast</keyword>
<keyword evidence="1" id="KW-1133">Transmembrane helix</keyword>
<dbReference type="EMBL" id="KC509523">
    <property type="protein sequence ID" value="AGH28815.1"/>
    <property type="molecule type" value="Genomic_DNA"/>
</dbReference>
<name>A0A023HAN5_9STRA</name>
<feature type="transmembrane region" description="Helical" evidence="1">
    <location>
        <begin position="184"/>
        <end position="210"/>
    </location>
</feature>
<accession>A0A023HAN5</accession>
<reference evidence="2" key="1">
    <citation type="journal article" date="2014" name="Genome Biol. Evol.">
        <title>Serial gene losses and foreign DNA underlie size and sequence variation in the plastid genomes of diatoms.</title>
        <authorList>
            <person name="Ruck E.C."/>
            <person name="Nakov T."/>
            <person name="Jansen R.K."/>
            <person name="Theriot E.C."/>
            <person name="Alverson A.J."/>
        </authorList>
    </citation>
    <scope>NUCLEOTIDE SEQUENCE</scope>
    <source>
        <strain evidence="2">BCC011</strain>
    </source>
</reference>
<evidence type="ECO:0008006" key="3">
    <source>
        <dbReference type="Google" id="ProtNLM"/>
    </source>
</evidence>
<dbReference type="AlphaFoldDB" id="A0A023HAN5"/>
<keyword evidence="1" id="KW-0472">Membrane</keyword>
<dbReference type="GeneID" id="19740321"/>
<geneLocation type="chloroplast" evidence="2"/>
<sequence length="361" mass="42392">MSLDEKFIPVRNAFYEIVGTFFKKTAGLFGYPNNPGMPTIYDLPSDLYSRARFIDNLPQHKTFWPPPQRPETWFEMIFGPAPKVEAVPRYIYERKEEGFYNFYIENYKNIYFLPDWLSEFIQVRLNICLDITILETMREVLFVGLMVYSQIVILRIALSWFIYINPYTFPWCYIAAAVDWTEDVLQGIVPAILGVNITGSVFLGILGVLADSLNHLVFTMPFLPSEGEETKLLINQQMKDVIVFHYLPILWYRYPIPNDIREFWYKERPDILEYMQKAYKEFDIQFLPDRVVKELNQQLLTINFSAADDSLIIKSNDLNHSITTEVLAKASLIQTNTILTNLTFLNENVQNFVWINLEKLF</sequence>
<dbReference type="RefSeq" id="YP_009029284.1">
    <property type="nucleotide sequence ID" value="NC_024083.1"/>
</dbReference>
<dbReference type="GeneID" id="19740249"/>
<evidence type="ECO:0000256" key="1">
    <source>
        <dbReference type="SAM" id="Phobius"/>
    </source>
</evidence>
<protein>
    <recommendedName>
        <fullName evidence="3">Ycf89</fullName>
    </recommendedName>
</protein>
<dbReference type="EMBL" id="KC509523">
    <property type="protein sequence ID" value="AGH28760.1"/>
    <property type="molecule type" value="Genomic_DNA"/>
</dbReference>